<gene>
    <name evidence="1" type="ORF">NDU88_007042</name>
</gene>
<evidence type="ECO:0000313" key="1">
    <source>
        <dbReference type="EMBL" id="KAJ1190304.1"/>
    </source>
</evidence>
<dbReference type="AlphaFoldDB" id="A0AAV7UPC1"/>
<accession>A0AAV7UPC1</accession>
<proteinExistence type="predicted"/>
<sequence>MGKGDPKQATLSLEARRNRGALASDGLDILQTLEDMDDPDITLLLLNMQDNLTFIDRKLLTLIARVDKISAKVDKWEKRLSDDKAKTLSLKYDMAGHSNKLLDMAKVLKVIRTKNKDLEARFQHNN</sequence>
<organism evidence="1 2">
    <name type="scientific">Pleurodeles waltl</name>
    <name type="common">Iberian ribbed newt</name>
    <dbReference type="NCBI Taxonomy" id="8319"/>
    <lineage>
        <taxon>Eukaryota</taxon>
        <taxon>Metazoa</taxon>
        <taxon>Chordata</taxon>
        <taxon>Craniata</taxon>
        <taxon>Vertebrata</taxon>
        <taxon>Euteleostomi</taxon>
        <taxon>Amphibia</taxon>
        <taxon>Batrachia</taxon>
        <taxon>Caudata</taxon>
        <taxon>Salamandroidea</taxon>
        <taxon>Salamandridae</taxon>
        <taxon>Pleurodelinae</taxon>
        <taxon>Pleurodeles</taxon>
    </lineage>
</organism>
<comment type="caution">
    <text evidence="1">The sequence shown here is derived from an EMBL/GenBank/DDBJ whole genome shotgun (WGS) entry which is preliminary data.</text>
</comment>
<name>A0AAV7UPC1_PLEWA</name>
<dbReference type="Proteomes" id="UP001066276">
    <property type="component" value="Chromosome 3_1"/>
</dbReference>
<protein>
    <submittedName>
        <fullName evidence="1">Uncharacterized protein</fullName>
    </submittedName>
</protein>
<dbReference type="EMBL" id="JANPWB010000005">
    <property type="protein sequence ID" value="KAJ1190304.1"/>
    <property type="molecule type" value="Genomic_DNA"/>
</dbReference>
<reference evidence="1" key="1">
    <citation type="journal article" date="2022" name="bioRxiv">
        <title>Sequencing and chromosome-scale assembly of the giantPleurodeles waltlgenome.</title>
        <authorList>
            <person name="Brown T."/>
            <person name="Elewa A."/>
            <person name="Iarovenko S."/>
            <person name="Subramanian E."/>
            <person name="Araus A.J."/>
            <person name="Petzold A."/>
            <person name="Susuki M."/>
            <person name="Suzuki K.-i.T."/>
            <person name="Hayashi T."/>
            <person name="Toyoda A."/>
            <person name="Oliveira C."/>
            <person name="Osipova E."/>
            <person name="Leigh N.D."/>
            <person name="Simon A."/>
            <person name="Yun M.H."/>
        </authorList>
    </citation>
    <scope>NUCLEOTIDE SEQUENCE</scope>
    <source>
        <strain evidence="1">20211129_DDA</strain>
        <tissue evidence="1">Liver</tissue>
    </source>
</reference>
<keyword evidence="2" id="KW-1185">Reference proteome</keyword>
<evidence type="ECO:0000313" key="2">
    <source>
        <dbReference type="Proteomes" id="UP001066276"/>
    </source>
</evidence>